<dbReference type="PANTHER" id="PTHR35562:SF2">
    <property type="entry name" value="DNA ENDONUCLEASE SMRA-RELATED"/>
    <property type="match status" value="1"/>
</dbReference>
<sequence length="200" mass="22327">MKRRRKLSSEERELWDKVAASARAMHSKQPKQAETEPVLPPVPVTPPPPKPPRVEAKAFRLGQKAAPPLHSHDLAPSIGEHLARQPVVMDRKAHRAMTRGKLEPEARIDLHGMTLAEAHPELIHFVLSAADRGCRLILVITGKGKRGLDEGPIPQRMGVLRHQVPHWLRLPPLGAVVMQVSEAHLKHGGSGAYYIYLRRR</sequence>
<dbReference type="PROSITE" id="PS50828">
    <property type="entry name" value="SMR"/>
    <property type="match status" value="1"/>
</dbReference>
<keyword evidence="4" id="KW-1185">Reference proteome</keyword>
<protein>
    <submittedName>
        <fullName evidence="3">DNA mismatch repair protein MutS</fullName>
    </submittedName>
</protein>
<dbReference type="Pfam" id="PF01713">
    <property type="entry name" value="Smr"/>
    <property type="match status" value="1"/>
</dbReference>
<name>A0A443LTS7_9RHOB</name>
<dbReference type="PANTHER" id="PTHR35562">
    <property type="entry name" value="DNA ENDONUCLEASE SMRA-RELATED"/>
    <property type="match status" value="1"/>
</dbReference>
<dbReference type="SMART" id="SM00463">
    <property type="entry name" value="SMR"/>
    <property type="match status" value="1"/>
</dbReference>
<dbReference type="InterPro" id="IPR036063">
    <property type="entry name" value="Smr_dom_sf"/>
</dbReference>
<feature type="domain" description="Smr" evidence="2">
    <location>
        <begin position="108"/>
        <end position="198"/>
    </location>
</feature>
<evidence type="ECO:0000259" key="2">
    <source>
        <dbReference type="PROSITE" id="PS50828"/>
    </source>
</evidence>
<evidence type="ECO:0000313" key="3">
    <source>
        <dbReference type="EMBL" id="RWR52589.1"/>
    </source>
</evidence>
<gene>
    <name evidence="3" type="ORF">EOW66_07900</name>
</gene>
<comment type="caution">
    <text evidence="3">The sequence shown here is derived from an EMBL/GenBank/DDBJ whole genome shotgun (WGS) entry which is preliminary data.</text>
</comment>
<dbReference type="SUPFAM" id="SSF160443">
    <property type="entry name" value="SMR domain-like"/>
    <property type="match status" value="1"/>
</dbReference>
<accession>A0A443LTS7</accession>
<proteinExistence type="predicted"/>
<feature type="region of interest" description="Disordered" evidence="1">
    <location>
        <begin position="18"/>
        <end position="54"/>
    </location>
</feature>
<evidence type="ECO:0000256" key="1">
    <source>
        <dbReference type="SAM" id="MobiDB-lite"/>
    </source>
</evidence>
<reference evidence="3" key="1">
    <citation type="submission" date="2019-01" db="EMBL/GenBank/DDBJ databases">
        <title>Sinorhodobacter populi sp. nov. isolated from the symptomatic bark tissue of Populus euramericana canker.</title>
        <authorList>
            <person name="Xu G."/>
        </authorList>
    </citation>
    <scope>NUCLEOTIDE SEQUENCE [LARGE SCALE GENOMIC DNA]</scope>
    <source>
        <strain evidence="3">CGMCC 1.12963</strain>
    </source>
</reference>
<dbReference type="AlphaFoldDB" id="A0A443LTS7"/>
<dbReference type="Gene3D" id="3.30.1370.110">
    <property type="match status" value="1"/>
</dbReference>
<organism evidence="3 4">
    <name type="scientific">Paenirhodobacter huangdaonensis</name>
    <dbReference type="NCBI Taxonomy" id="2501515"/>
    <lineage>
        <taxon>Bacteria</taxon>
        <taxon>Pseudomonadati</taxon>
        <taxon>Pseudomonadota</taxon>
        <taxon>Alphaproteobacteria</taxon>
        <taxon>Rhodobacterales</taxon>
        <taxon>Rhodobacter group</taxon>
        <taxon>Paenirhodobacter</taxon>
    </lineage>
</organism>
<dbReference type="EMBL" id="SAVA01000004">
    <property type="protein sequence ID" value="RWR52589.1"/>
    <property type="molecule type" value="Genomic_DNA"/>
</dbReference>
<feature type="compositionally biased region" description="Pro residues" evidence="1">
    <location>
        <begin position="38"/>
        <end position="51"/>
    </location>
</feature>
<dbReference type="Proteomes" id="UP000288071">
    <property type="component" value="Unassembled WGS sequence"/>
</dbReference>
<dbReference type="RefSeq" id="WP_128155880.1">
    <property type="nucleotide sequence ID" value="NZ_JBHSOM010000020.1"/>
</dbReference>
<evidence type="ECO:0000313" key="4">
    <source>
        <dbReference type="Proteomes" id="UP000288071"/>
    </source>
</evidence>
<reference evidence="3" key="2">
    <citation type="submission" date="2019-01" db="EMBL/GenBank/DDBJ databases">
        <authorList>
            <person name="Li Y."/>
        </authorList>
    </citation>
    <scope>NUCLEOTIDE SEQUENCE [LARGE SCALE GENOMIC DNA]</scope>
    <source>
        <strain evidence="3">CGMCC 1.12963</strain>
    </source>
</reference>
<dbReference type="InterPro" id="IPR002625">
    <property type="entry name" value="Smr_dom"/>
</dbReference>